<name>A0A8X6R6V9_NEPPI</name>
<organism evidence="11 12">
    <name type="scientific">Nephila pilipes</name>
    <name type="common">Giant wood spider</name>
    <name type="synonym">Nephila maculata</name>
    <dbReference type="NCBI Taxonomy" id="299642"/>
    <lineage>
        <taxon>Eukaryota</taxon>
        <taxon>Metazoa</taxon>
        <taxon>Ecdysozoa</taxon>
        <taxon>Arthropoda</taxon>
        <taxon>Chelicerata</taxon>
        <taxon>Arachnida</taxon>
        <taxon>Araneae</taxon>
        <taxon>Araneomorphae</taxon>
        <taxon>Entelegynae</taxon>
        <taxon>Araneoidea</taxon>
        <taxon>Nephilidae</taxon>
        <taxon>Nephila</taxon>
    </lineage>
</organism>
<dbReference type="SMART" id="SM00645">
    <property type="entry name" value="Pept_C1"/>
    <property type="match status" value="1"/>
</dbReference>
<evidence type="ECO:0000259" key="10">
    <source>
        <dbReference type="SMART" id="SM00848"/>
    </source>
</evidence>
<dbReference type="InterPro" id="IPR013128">
    <property type="entry name" value="Peptidase_C1A"/>
</dbReference>
<proteinExistence type="inferred from homology"/>
<dbReference type="Pfam" id="PF08246">
    <property type="entry name" value="Inhibitor_I29"/>
    <property type="match status" value="1"/>
</dbReference>
<evidence type="ECO:0000313" key="11">
    <source>
        <dbReference type="EMBL" id="GFU52293.1"/>
    </source>
</evidence>
<dbReference type="AlphaFoldDB" id="A0A8X6R6V9"/>
<evidence type="ECO:0000256" key="8">
    <source>
        <dbReference type="SAM" id="Phobius"/>
    </source>
</evidence>
<evidence type="ECO:0000256" key="2">
    <source>
        <dbReference type="ARBA" id="ARBA00022670"/>
    </source>
</evidence>
<dbReference type="SUPFAM" id="SSF54001">
    <property type="entry name" value="Cysteine proteinases"/>
    <property type="match status" value="1"/>
</dbReference>
<evidence type="ECO:0000256" key="5">
    <source>
        <dbReference type="ARBA" id="ARBA00022807"/>
    </source>
</evidence>
<keyword evidence="8" id="KW-0472">Membrane</keyword>
<dbReference type="PROSITE" id="PS00640">
    <property type="entry name" value="THIOL_PROTEASE_ASN"/>
    <property type="match status" value="1"/>
</dbReference>
<dbReference type="CDD" id="cd02248">
    <property type="entry name" value="Peptidase_C1A"/>
    <property type="match status" value="1"/>
</dbReference>
<keyword evidence="2" id="KW-0645">Protease</keyword>
<dbReference type="OrthoDB" id="65740at2759"/>
<dbReference type="GO" id="GO:0005768">
    <property type="term" value="C:endosome"/>
    <property type="evidence" value="ECO:0007669"/>
    <property type="project" value="UniProtKB-ARBA"/>
</dbReference>
<comment type="caution">
    <text evidence="11">The sequence shown here is derived from an EMBL/GenBank/DDBJ whole genome shotgun (WGS) entry which is preliminary data.</text>
</comment>
<dbReference type="Gene3D" id="3.90.70.10">
    <property type="entry name" value="Cysteine proteinases"/>
    <property type="match status" value="1"/>
</dbReference>
<dbReference type="PRINTS" id="PR00705">
    <property type="entry name" value="PAPAIN"/>
</dbReference>
<evidence type="ECO:0000313" key="12">
    <source>
        <dbReference type="Proteomes" id="UP000887013"/>
    </source>
</evidence>
<dbReference type="InterPro" id="IPR000668">
    <property type="entry name" value="Peptidase_C1A_C"/>
</dbReference>
<gene>
    <name evidence="11" type="ORF">NPIL_186531</name>
</gene>
<feature type="domain" description="Peptidase C1A papain C-terminal" evidence="9">
    <location>
        <begin position="179"/>
        <end position="394"/>
    </location>
</feature>
<dbReference type="InterPro" id="IPR013201">
    <property type="entry name" value="Prot_inhib_I29"/>
</dbReference>
<dbReference type="PROSITE" id="PS00139">
    <property type="entry name" value="THIOL_PROTEASE_CYS"/>
    <property type="match status" value="1"/>
</dbReference>
<evidence type="ECO:0000256" key="3">
    <source>
        <dbReference type="ARBA" id="ARBA00022729"/>
    </source>
</evidence>
<evidence type="ECO:0000256" key="1">
    <source>
        <dbReference type="ARBA" id="ARBA00008455"/>
    </source>
</evidence>
<evidence type="ECO:0000256" key="6">
    <source>
        <dbReference type="ARBA" id="ARBA00023145"/>
    </source>
</evidence>
<dbReference type="Proteomes" id="UP000887013">
    <property type="component" value="Unassembled WGS sequence"/>
</dbReference>
<dbReference type="GO" id="GO:0006508">
    <property type="term" value="P:proteolysis"/>
    <property type="evidence" value="ECO:0007669"/>
    <property type="project" value="UniProtKB-KW"/>
</dbReference>
<dbReference type="FunFam" id="3.90.70.10:FF:000006">
    <property type="entry name" value="Cathepsin S"/>
    <property type="match status" value="1"/>
</dbReference>
<sequence>MIPLRTTHCHFFRHGQYKDKESGSCRINAFPASSEREQYPVERRSPSNFPLIAVVMPILFPSAMQLILVFCLLAATTSNSLPFTDDLDQHWRLFKNTYRKSYTSGEEGRRRRTWEGRVNSIANHNLMADVGLHSYRRGLNKYSDMTREEYMRTMYGFKIRNGYIGRNSRPWRPVPNVAIPKQVDYRDTGLVTPVKDQGSCGSCWAFSATGALEGQHKKKTGQLVSLSEQNLIDCNRDNHACLGGSMDVAFEFIKSENGIDTENSYPYKGRQNTCAFKSSNVGATCTGHVHIPSGNEEALKQAVATVGPVSVGIDAHHDSFHDYKAGVYDEPKCGNKPSDLVHAVLVVGYGTEEGKDYWLVKNSWGKSFGMNGYIKMSRNKNNQCGIATAAIYPLV</sequence>
<feature type="transmembrane region" description="Helical" evidence="8">
    <location>
        <begin position="51"/>
        <end position="75"/>
    </location>
</feature>
<keyword evidence="12" id="KW-1185">Reference proteome</keyword>
<evidence type="ECO:0000256" key="7">
    <source>
        <dbReference type="ARBA" id="ARBA00023157"/>
    </source>
</evidence>
<dbReference type="FunFam" id="2.40.50.170:FF:000001">
    <property type="entry name" value="Cathepsin L1"/>
    <property type="match status" value="1"/>
</dbReference>
<feature type="domain" description="Cathepsin propeptide inhibitor" evidence="10">
    <location>
        <begin position="91"/>
        <end position="150"/>
    </location>
</feature>
<dbReference type="EMBL" id="BMAW01038484">
    <property type="protein sequence ID" value="GFU52293.1"/>
    <property type="molecule type" value="Genomic_DNA"/>
</dbReference>
<dbReference type="InterPro" id="IPR038765">
    <property type="entry name" value="Papain-like_cys_pep_sf"/>
</dbReference>
<dbReference type="InterPro" id="IPR025661">
    <property type="entry name" value="Pept_asp_AS"/>
</dbReference>
<dbReference type="GO" id="GO:0008234">
    <property type="term" value="F:cysteine-type peptidase activity"/>
    <property type="evidence" value="ECO:0007669"/>
    <property type="project" value="UniProtKB-KW"/>
</dbReference>
<keyword evidence="4" id="KW-0378">Hydrolase</keyword>
<keyword evidence="5" id="KW-0788">Thiol protease</keyword>
<evidence type="ECO:0000259" key="9">
    <source>
        <dbReference type="SMART" id="SM00645"/>
    </source>
</evidence>
<keyword evidence="8" id="KW-0812">Transmembrane</keyword>
<dbReference type="SMART" id="SM00848">
    <property type="entry name" value="Inhibitor_I29"/>
    <property type="match status" value="1"/>
</dbReference>
<dbReference type="Pfam" id="PF00112">
    <property type="entry name" value="Peptidase_C1"/>
    <property type="match status" value="1"/>
</dbReference>
<dbReference type="GO" id="GO:0005767">
    <property type="term" value="C:secondary lysosome"/>
    <property type="evidence" value="ECO:0007669"/>
    <property type="project" value="UniProtKB-ARBA"/>
</dbReference>
<evidence type="ECO:0000256" key="4">
    <source>
        <dbReference type="ARBA" id="ARBA00022801"/>
    </source>
</evidence>
<dbReference type="InterPro" id="IPR039417">
    <property type="entry name" value="Peptidase_C1A_papain-like"/>
</dbReference>
<accession>A0A8X6R6V9</accession>
<reference evidence="11" key="1">
    <citation type="submission" date="2020-08" db="EMBL/GenBank/DDBJ databases">
        <title>Multicomponent nature underlies the extraordinary mechanical properties of spider dragline silk.</title>
        <authorList>
            <person name="Kono N."/>
            <person name="Nakamura H."/>
            <person name="Mori M."/>
            <person name="Yoshida Y."/>
            <person name="Ohtoshi R."/>
            <person name="Malay A.D."/>
            <person name="Moran D.A.P."/>
            <person name="Tomita M."/>
            <person name="Numata K."/>
            <person name="Arakawa K."/>
        </authorList>
    </citation>
    <scope>NUCLEOTIDE SEQUENCE</scope>
</reference>
<dbReference type="InterPro" id="IPR000169">
    <property type="entry name" value="Pept_cys_AS"/>
</dbReference>
<protein>
    <submittedName>
        <fullName evidence="11">Cathepsin L</fullName>
    </submittedName>
</protein>
<keyword evidence="6" id="KW-0865">Zymogen</keyword>
<comment type="similarity">
    <text evidence="1">Belongs to the peptidase C1 family.</text>
</comment>
<keyword evidence="7" id="KW-1015">Disulfide bond</keyword>
<dbReference type="PANTHER" id="PTHR12411">
    <property type="entry name" value="CYSTEINE PROTEASE FAMILY C1-RELATED"/>
    <property type="match status" value="1"/>
</dbReference>
<keyword evidence="8" id="KW-1133">Transmembrane helix</keyword>
<keyword evidence="3" id="KW-0732">Signal</keyword>